<dbReference type="SUPFAM" id="SSF55486">
    <property type="entry name" value="Metalloproteases ('zincins'), catalytic domain"/>
    <property type="match status" value="1"/>
</dbReference>
<evidence type="ECO:0000313" key="4">
    <source>
        <dbReference type="EMBL" id="KAL1496185.1"/>
    </source>
</evidence>
<proteinExistence type="predicted"/>
<feature type="region of interest" description="Disordered" evidence="1">
    <location>
        <begin position="552"/>
        <end position="582"/>
    </location>
</feature>
<feature type="compositionally biased region" description="Basic and acidic residues" evidence="1">
    <location>
        <begin position="504"/>
        <end position="513"/>
    </location>
</feature>
<dbReference type="InterPro" id="IPR024079">
    <property type="entry name" value="MetalloPept_cat_dom_sf"/>
</dbReference>
<sequence length="659" mass="72384">MPPRALLLLLSLSFPSSASWVLTAPFSPQLPNGTRPNYQLRTTRWAGPASFSLDRVVIRWSLPPSAYSTAALGSRLTFAFHPSLCARLLPLFPEETPGLAYFLSCDALHAAAERAFSAWAINQPRLAFADVSDGCDGCEELALVPSDAETAGADWAAHVQHELVELDPRPHLTSGRRVEGLGLRRATITLRAPRSHEELCWYLDETFCEVFHSWDSSGWPVLELVRSLQGLVFGFACFYFVFLAVNIALTACSATLPPSFDFVQVTPPRHSRAEGEPTASCAARVSDVIAFIAVVPSARLYFWLFWIIFTPIFYFRAFLPCLNCNDFEATLAHEMGHVLGFDHPDTNSPINLRALNVSRNASCLSPLDHVSLSPWRAGEPSIMLSMLQQAPRQRTCLTADDMEGLHHLYPACEDILPSSPRCSKAIATGGWIRIALPLLLIFGSVGLLFFLLQLLAHRYQLRRLGLQEASREVQADRLRRQRSEMLSRLKRSVSTSMRVGSPGGRRDVHRLSELDDCGQRGGGPSRRHEAAAEEAEGIDLEVQVPDPDAQHLLQQPEGHLSPRSKSPRVTLLNSPASQVGWPSMRSASKRRFCSAELSIAATNSSVDPAELNADTPHVEVEAIALSRAESEVTTPHAEVPPASPSPSSRSSPRDSAMAI</sequence>
<dbReference type="EMBL" id="JBGBPQ010000030">
    <property type="protein sequence ID" value="KAL1496185.1"/>
    <property type="molecule type" value="Genomic_DNA"/>
</dbReference>
<dbReference type="Gene3D" id="3.40.390.10">
    <property type="entry name" value="Collagenase (Catalytic Domain)"/>
    <property type="match status" value="1"/>
</dbReference>
<feature type="transmembrane region" description="Helical" evidence="2">
    <location>
        <begin position="230"/>
        <end position="249"/>
    </location>
</feature>
<keyword evidence="2" id="KW-0472">Membrane</keyword>
<feature type="transmembrane region" description="Helical" evidence="2">
    <location>
        <begin position="431"/>
        <end position="456"/>
    </location>
</feature>
<dbReference type="GO" id="GO:0008237">
    <property type="term" value="F:metallopeptidase activity"/>
    <property type="evidence" value="ECO:0007669"/>
    <property type="project" value="InterPro"/>
</dbReference>
<keyword evidence="2" id="KW-1133">Transmembrane helix</keyword>
<organism evidence="4 5">
    <name type="scientific">Prymnesium parvum</name>
    <name type="common">Toxic golden alga</name>
    <dbReference type="NCBI Taxonomy" id="97485"/>
    <lineage>
        <taxon>Eukaryota</taxon>
        <taxon>Haptista</taxon>
        <taxon>Haptophyta</taxon>
        <taxon>Prymnesiophyceae</taxon>
        <taxon>Prymnesiales</taxon>
        <taxon>Prymnesiaceae</taxon>
        <taxon>Prymnesium</taxon>
    </lineage>
</organism>
<dbReference type="Proteomes" id="UP001515480">
    <property type="component" value="Unassembled WGS sequence"/>
</dbReference>
<feature type="signal peptide" evidence="3">
    <location>
        <begin position="1"/>
        <end position="18"/>
    </location>
</feature>
<evidence type="ECO:0008006" key="6">
    <source>
        <dbReference type="Google" id="ProtNLM"/>
    </source>
</evidence>
<feature type="region of interest" description="Disordered" evidence="1">
    <location>
        <begin position="490"/>
        <end position="534"/>
    </location>
</feature>
<dbReference type="AlphaFoldDB" id="A0AB34IDB5"/>
<keyword evidence="2" id="KW-0812">Transmembrane</keyword>
<keyword evidence="3" id="KW-0732">Signal</keyword>
<gene>
    <name evidence="4" type="ORF">AB1Y20_014801</name>
</gene>
<name>A0AB34IDB5_PRYPA</name>
<evidence type="ECO:0000256" key="2">
    <source>
        <dbReference type="SAM" id="Phobius"/>
    </source>
</evidence>
<evidence type="ECO:0000256" key="1">
    <source>
        <dbReference type="SAM" id="MobiDB-lite"/>
    </source>
</evidence>
<evidence type="ECO:0000256" key="3">
    <source>
        <dbReference type="SAM" id="SignalP"/>
    </source>
</evidence>
<feature type="compositionally biased region" description="Low complexity" evidence="1">
    <location>
        <begin position="645"/>
        <end position="659"/>
    </location>
</feature>
<feature type="region of interest" description="Disordered" evidence="1">
    <location>
        <begin position="623"/>
        <end position="659"/>
    </location>
</feature>
<comment type="caution">
    <text evidence="4">The sequence shown here is derived from an EMBL/GenBank/DDBJ whole genome shotgun (WGS) entry which is preliminary data.</text>
</comment>
<evidence type="ECO:0000313" key="5">
    <source>
        <dbReference type="Proteomes" id="UP001515480"/>
    </source>
</evidence>
<reference evidence="4 5" key="1">
    <citation type="journal article" date="2024" name="Science">
        <title>Giant polyketide synthase enzymes in the biosynthesis of giant marine polyether toxins.</title>
        <authorList>
            <person name="Fallon T.R."/>
            <person name="Shende V.V."/>
            <person name="Wierzbicki I.H."/>
            <person name="Pendleton A.L."/>
            <person name="Watervoot N.F."/>
            <person name="Auber R.P."/>
            <person name="Gonzalez D.J."/>
            <person name="Wisecaver J.H."/>
            <person name="Moore B.S."/>
        </authorList>
    </citation>
    <scope>NUCLEOTIDE SEQUENCE [LARGE SCALE GENOMIC DNA]</scope>
    <source>
        <strain evidence="4 5">12B1</strain>
    </source>
</reference>
<keyword evidence="5" id="KW-1185">Reference proteome</keyword>
<accession>A0AB34IDB5</accession>
<protein>
    <recommendedName>
        <fullName evidence="6">Peptidase M10 metallopeptidase domain-containing protein</fullName>
    </recommendedName>
</protein>
<feature type="chain" id="PRO_5044186534" description="Peptidase M10 metallopeptidase domain-containing protein" evidence="3">
    <location>
        <begin position="19"/>
        <end position="659"/>
    </location>
</feature>